<dbReference type="AlphaFoldDB" id="A0A2P1PX21"/>
<sequence>MTDQASKLTTHQLAGILAGDQRALLDLSHADDIRALKLALATEPLAQTLAQDVARVQAGSWFDRLQTWWREAGMPPVLAAAAIGALAIGAFWVRAPEHASAPAMAAQPSPDTLFVAAFDEQSDTMFGGAFEQAPTVSVDQMFGGGFDG</sequence>
<keyword evidence="3" id="KW-1185">Reference proteome</keyword>
<name>A0A2P1PX21_9GAMM</name>
<proteinExistence type="predicted"/>
<keyword evidence="1" id="KW-1133">Transmembrane helix</keyword>
<dbReference type="EMBL" id="CP027860">
    <property type="protein sequence ID" value="AVP99354.1"/>
    <property type="molecule type" value="Genomic_DNA"/>
</dbReference>
<protein>
    <submittedName>
        <fullName evidence="2">Uncharacterized protein</fullName>
    </submittedName>
</protein>
<keyword evidence="1" id="KW-0812">Transmembrane</keyword>
<gene>
    <name evidence="2" type="ORF">C7S18_20225</name>
</gene>
<feature type="transmembrane region" description="Helical" evidence="1">
    <location>
        <begin position="73"/>
        <end position="93"/>
    </location>
</feature>
<evidence type="ECO:0000313" key="3">
    <source>
        <dbReference type="Proteomes" id="UP000241074"/>
    </source>
</evidence>
<reference evidence="2 3" key="2">
    <citation type="submission" date="2018-03" db="EMBL/GenBank/DDBJ databases">
        <authorList>
            <person name="Keele B.F."/>
        </authorList>
    </citation>
    <scope>NUCLEOTIDE SEQUENCE [LARGE SCALE GENOMIC DNA]</scope>
    <source>
        <strain evidence="2 3">D13</strain>
    </source>
</reference>
<evidence type="ECO:0000256" key="1">
    <source>
        <dbReference type="SAM" id="Phobius"/>
    </source>
</evidence>
<organism evidence="2 3">
    <name type="scientific">Ahniella affigens</name>
    <dbReference type="NCBI Taxonomy" id="2021234"/>
    <lineage>
        <taxon>Bacteria</taxon>
        <taxon>Pseudomonadati</taxon>
        <taxon>Pseudomonadota</taxon>
        <taxon>Gammaproteobacteria</taxon>
        <taxon>Lysobacterales</taxon>
        <taxon>Rhodanobacteraceae</taxon>
        <taxon>Ahniella</taxon>
    </lineage>
</organism>
<accession>A0A2P1PX21</accession>
<evidence type="ECO:0000313" key="2">
    <source>
        <dbReference type="EMBL" id="AVP99354.1"/>
    </source>
</evidence>
<dbReference type="RefSeq" id="WP_106893272.1">
    <property type="nucleotide sequence ID" value="NZ_CP027860.1"/>
</dbReference>
<reference evidence="2 3" key="1">
    <citation type="submission" date="2018-03" db="EMBL/GenBank/DDBJ databases">
        <title>Ahniella affigens gen. nov., sp. nov., a gammaproteobacterium isolated from sandy soil near a stream.</title>
        <authorList>
            <person name="Ko Y."/>
            <person name="Kim J.-H."/>
        </authorList>
    </citation>
    <scope>NUCLEOTIDE SEQUENCE [LARGE SCALE GENOMIC DNA]</scope>
    <source>
        <strain evidence="2 3">D13</strain>
    </source>
</reference>
<keyword evidence="1" id="KW-0472">Membrane</keyword>
<dbReference type="KEGG" id="xba:C7S18_20225"/>
<dbReference type="Proteomes" id="UP000241074">
    <property type="component" value="Chromosome"/>
</dbReference>